<dbReference type="OMA" id="FVIEEKF"/>
<evidence type="ECO:0000256" key="9">
    <source>
        <dbReference type="ARBA" id="ARBA00023049"/>
    </source>
</evidence>
<dbReference type="Pfam" id="PF16491">
    <property type="entry name" value="Peptidase_M48_N"/>
    <property type="match status" value="1"/>
</dbReference>
<evidence type="ECO:0000256" key="12">
    <source>
        <dbReference type="ARBA" id="ARBA00060927"/>
    </source>
</evidence>
<dbReference type="STRING" id="4955.A0A1G4MJ28"/>
<feature type="domain" description="CAAX prenyl protease 1 N-terminal" evidence="17">
    <location>
        <begin position="40"/>
        <end position="225"/>
    </location>
</feature>
<evidence type="ECO:0000259" key="16">
    <source>
        <dbReference type="Pfam" id="PF01435"/>
    </source>
</evidence>
<dbReference type="Pfam" id="PF01435">
    <property type="entry name" value="Peptidase_M48"/>
    <property type="match status" value="1"/>
</dbReference>
<keyword evidence="9 15" id="KW-0482">Metalloprotease</keyword>
<keyword evidence="4 14" id="KW-0479">Metal-binding</keyword>
<dbReference type="OrthoDB" id="360839at2759"/>
<evidence type="ECO:0000313" key="19">
    <source>
        <dbReference type="Proteomes" id="UP000190831"/>
    </source>
</evidence>
<comment type="caution">
    <text evidence="15">Lacks conserved residue(s) required for the propagation of feature annotation.</text>
</comment>
<keyword evidence="19" id="KW-1185">Reference proteome</keyword>
<evidence type="ECO:0000256" key="13">
    <source>
        <dbReference type="PIRSR" id="PIRSR627057-1"/>
    </source>
</evidence>
<evidence type="ECO:0000256" key="1">
    <source>
        <dbReference type="ARBA" id="ARBA00004477"/>
    </source>
</evidence>
<reference evidence="18 19" key="1">
    <citation type="submission" date="2016-03" db="EMBL/GenBank/DDBJ databases">
        <authorList>
            <person name="Devillers H."/>
        </authorList>
    </citation>
    <scope>NUCLEOTIDE SEQUENCE [LARGE SCALE GENOMIC DNA]</scope>
    <source>
        <strain evidence="18">CBS 6772</strain>
    </source>
</reference>
<feature type="binding site" evidence="14">
    <location>
        <position position="392"/>
    </location>
    <ligand>
        <name>Zn(2+)</name>
        <dbReference type="ChEBI" id="CHEBI:29105"/>
        <note>catalytic</note>
    </ligand>
</feature>
<feature type="active site" evidence="13">
    <location>
        <position position="300"/>
    </location>
</feature>
<gene>
    <name evidence="18" type="ORF">LAFE_0G17304G</name>
</gene>
<dbReference type="EC" id="3.4.24.84" evidence="15"/>
<keyword evidence="10 15" id="KW-0472">Membrane</keyword>
<evidence type="ECO:0000313" key="18">
    <source>
        <dbReference type="EMBL" id="SCW03746.1"/>
    </source>
</evidence>
<dbReference type="InterPro" id="IPR032456">
    <property type="entry name" value="Peptidase_M48_N"/>
</dbReference>
<protein>
    <recommendedName>
        <fullName evidence="15">CAAX prenyl protease</fullName>
        <ecNumber evidence="15">3.4.24.84</ecNumber>
    </recommendedName>
</protein>
<feature type="binding site" evidence="14">
    <location>
        <position position="299"/>
    </location>
    <ligand>
        <name>Zn(2+)</name>
        <dbReference type="ChEBI" id="CHEBI:29105"/>
        <note>catalytic</note>
    </ligand>
</feature>
<evidence type="ECO:0000256" key="8">
    <source>
        <dbReference type="ARBA" id="ARBA00022989"/>
    </source>
</evidence>
<dbReference type="GO" id="GO:0005789">
    <property type="term" value="C:endoplasmic reticulum membrane"/>
    <property type="evidence" value="ECO:0007669"/>
    <property type="project" value="UniProtKB-SubCell"/>
</dbReference>
<name>A0A1G4MJ28_LACFM</name>
<feature type="active site" description="Proton donor" evidence="13">
    <location>
        <position position="396"/>
    </location>
</feature>
<feature type="transmembrane region" description="Helical" evidence="15">
    <location>
        <begin position="197"/>
        <end position="219"/>
    </location>
</feature>
<organism evidence="18 19">
    <name type="scientific">Lachancea fermentati</name>
    <name type="common">Zygosaccharomyces fermentati</name>
    <dbReference type="NCBI Taxonomy" id="4955"/>
    <lineage>
        <taxon>Eukaryota</taxon>
        <taxon>Fungi</taxon>
        <taxon>Dikarya</taxon>
        <taxon>Ascomycota</taxon>
        <taxon>Saccharomycotina</taxon>
        <taxon>Saccharomycetes</taxon>
        <taxon>Saccharomycetales</taxon>
        <taxon>Saccharomycetaceae</taxon>
        <taxon>Lachancea</taxon>
    </lineage>
</organism>
<keyword evidence="6 15" id="KW-0256">Endoplasmic reticulum</keyword>
<dbReference type="GO" id="GO:0071586">
    <property type="term" value="P:CAAX-box protein processing"/>
    <property type="evidence" value="ECO:0007669"/>
    <property type="project" value="UniProtKB-UniRule"/>
</dbReference>
<dbReference type="FunFam" id="3.30.2010.10:FF:000002">
    <property type="entry name" value="CAAX prenyl protease"/>
    <property type="match status" value="1"/>
</dbReference>
<feature type="binding site" evidence="14">
    <location>
        <position position="303"/>
    </location>
    <ligand>
        <name>Zn(2+)</name>
        <dbReference type="ChEBI" id="CHEBI:29105"/>
        <note>catalytic</note>
    </ligand>
</feature>
<dbReference type="AlphaFoldDB" id="A0A1G4MJ28"/>
<keyword evidence="7 14" id="KW-0862">Zinc</keyword>
<comment type="function">
    <text evidence="15">Proteolytically removes the C-terminal three residues of farnesylated proteins.</text>
</comment>
<evidence type="ECO:0000256" key="4">
    <source>
        <dbReference type="ARBA" id="ARBA00022723"/>
    </source>
</evidence>
<evidence type="ECO:0000256" key="3">
    <source>
        <dbReference type="ARBA" id="ARBA00022692"/>
    </source>
</evidence>
<feature type="domain" description="Peptidase M48" evidence="16">
    <location>
        <begin position="228"/>
        <end position="448"/>
    </location>
</feature>
<dbReference type="GO" id="GO:0004222">
    <property type="term" value="F:metalloendopeptidase activity"/>
    <property type="evidence" value="ECO:0007669"/>
    <property type="project" value="UniProtKB-UniRule"/>
</dbReference>
<keyword evidence="3 15" id="KW-0812">Transmembrane</keyword>
<comment type="subcellular location">
    <subcellularLocation>
        <location evidence="1 15">Endoplasmic reticulum membrane</location>
        <topology evidence="1 15">Multi-pass membrane protein</topology>
    </subcellularLocation>
</comment>
<dbReference type="Gene3D" id="3.30.2010.10">
    <property type="entry name" value="Metalloproteases ('zincins'), catalytic domain"/>
    <property type="match status" value="1"/>
</dbReference>
<evidence type="ECO:0000256" key="7">
    <source>
        <dbReference type="ARBA" id="ARBA00022833"/>
    </source>
</evidence>
<evidence type="ECO:0000256" key="2">
    <source>
        <dbReference type="ARBA" id="ARBA00022670"/>
    </source>
</evidence>
<comment type="catalytic activity">
    <reaction evidence="11 15">
        <text>Hydrolyzes the peptide bond -P2-(S-farnesyl or geranylgeranyl)C-P1'-P2'-P3'-COOH where P1' and P2' are amino acids with aliphatic side chains and P3' is any C-terminal residue.</text>
        <dbReference type="EC" id="3.4.24.84"/>
    </reaction>
</comment>
<comment type="cofactor">
    <cofactor evidence="14 15">
        <name>Zn(2+)</name>
        <dbReference type="ChEBI" id="CHEBI:29105"/>
    </cofactor>
    <text evidence="14 15">Binds 1 zinc ion per subunit.</text>
</comment>
<comment type="similarity">
    <text evidence="12 15">Belongs to the peptidase M48A family.</text>
</comment>
<proteinExistence type="inferred from homology"/>
<evidence type="ECO:0000256" key="14">
    <source>
        <dbReference type="PIRSR" id="PIRSR627057-2"/>
    </source>
</evidence>
<keyword evidence="5 15" id="KW-0378">Hydrolase</keyword>
<dbReference type="Proteomes" id="UP000190831">
    <property type="component" value="Chromosome G"/>
</dbReference>
<sequence length="455" mass="51863">MTIAETIKNLADNPKIPWKAIITIFSIGQFSFETYLTYRQYKTLGKKNIPKVLDGEIDAETVKKAEDYSRAKAKFSIISNVYSLFQNFLFLKFDLLPRMWHVGISLAHLMPAKLIDMSTIAQSLYFLTVITNASTLLNVPFSYYEHFVLEERFGFNKLTLKLWLIDMVKSSLLSACIGMPILYVFLKIFDTFPTNFLWYLCAFVLVVQILAMTLVPVFIMPLFNKFTPLEDGELKTSIENLAKKVGFPLDKIFVVDGSKRSSHSNAYFTGLPFTSKRIVLYDTLVSESTVDEITAVLAHEIGHWQKNHLLHMLAFSEIHCFVIFSLFTAAYQNKSLYSAFGFYVGTGSSNTTHMVITPELPVMIGFMLFNDLLQPLDCLMRFTTNLISRLYEFQADAYAKGLGYATDLCKALINLHIKNLSTLNVDPLYSSYHYSHPTLPERLGALEYVSTKKNE</sequence>
<keyword evidence="2 15" id="KW-0645">Protease</keyword>
<evidence type="ECO:0000256" key="10">
    <source>
        <dbReference type="ARBA" id="ARBA00023136"/>
    </source>
</evidence>
<dbReference type="InterPro" id="IPR001915">
    <property type="entry name" value="Peptidase_M48"/>
</dbReference>
<accession>A0A1G4MJ28</accession>
<keyword evidence="8 15" id="KW-1133">Transmembrane helix</keyword>
<evidence type="ECO:0000256" key="5">
    <source>
        <dbReference type="ARBA" id="ARBA00022801"/>
    </source>
</evidence>
<dbReference type="GO" id="GO:0046872">
    <property type="term" value="F:metal ion binding"/>
    <property type="evidence" value="ECO:0007669"/>
    <property type="project" value="UniProtKB-UniRule"/>
</dbReference>
<evidence type="ECO:0000256" key="6">
    <source>
        <dbReference type="ARBA" id="ARBA00022824"/>
    </source>
</evidence>
<evidence type="ECO:0000256" key="11">
    <source>
        <dbReference type="ARBA" id="ARBA00044456"/>
    </source>
</evidence>
<evidence type="ECO:0000256" key="15">
    <source>
        <dbReference type="RuleBase" id="RU366005"/>
    </source>
</evidence>
<evidence type="ECO:0000259" key="17">
    <source>
        <dbReference type="Pfam" id="PF16491"/>
    </source>
</evidence>
<dbReference type="EMBL" id="LT598486">
    <property type="protein sequence ID" value="SCW03746.1"/>
    <property type="molecule type" value="Genomic_DNA"/>
</dbReference>
<feature type="transmembrane region" description="Helical" evidence="15">
    <location>
        <begin position="123"/>
        <end position="143"/>
    </location>
</feature>
<dbReference type="CDD" id="cd07343">
    <property type="entry name" value="M48A_Zmpste24p_like"/>
    <property type="match status" value="1"/>
</dbReference>
<dbReference type="PANTHER" id="PTHR10120">
    <property type="entry name" value="CAAX PRENYL PROTEASE 1"/>
    <property type="match status" value="1"/>
</dbReference>
<feature type="transmembrane region" description="Helical" evidence="15">
    <location>
        <begin position="163"/>
        <end position="185"/>
    </location>
</feature>
<dbReference type="InterPro" id="IPR027057">
    <property type="entry name" value="CAXX_Prtase_1"/>
</dbReference>